<dbReference type="RefSeq" id="WP_150901207.1">
    <property type="nucleotide sequence ID" value="NZ_WAAU01000033.1"/>
</dbReference>
<feature type="non-terminal residue" evidence="1">
    <location>
        <position position="1"/>
    </location>
</feature>
<dbReference type="InterPro" id="IPR026341">
    <property type="entry name" value="T9SS_type_B"/>
</dbReference>
<comment type="caution">
    <text evidence="1">The sequence shown here is derived from an EMBL/GenBank/DDBJ whole genome shotgun (WGS) entry which is preliminary data.</text>
</comment>
<dbReference type="NCBIfam" id="TIGR04131">
    <property type="entry name" value="Bac_Flav_CTERM"/>
    <property type="match status" value="1"/>
</dbReference>
<dbReference type="OrthoDB" id="9765926at2"/>
<sequence length="68" mass="7823">SSFYPSSNITVVDRYGKIVAIIPIDSQGWDGTYNGKQLPSSDYWFKIQLVDRKGKIHQHQGHFSILRK</sequence>
<protein>
    <submittedName>
        <fullName evidence="1">T9SS type B sorting domain-containing protein</fullName>
    </submittedName>
</protein>
<dbReference type="AlphaFoldDB" id="A0A7J5A7J5"/>
<gene>
    <name evidence="1" type="ORF">F7018_16490</name>
</gene>
<dbReference type="Pfam" id="PF13585">
    <property type="entry name" value="CHU_C"/>
    <property type="match status" value="1"/>
</dbReference>
<organism evidence="1 2">
    <name type="scientific">Tenacibaculum aiptasiae</name>
    <dbReference type="NCBI Taxonomy" id="426481"/>
    <lineage>
        <taxon>Bacteria</taxon>
        <taxon>Pseudomonadati</taxon>
        <taxon>Bacteroidota</taxon>
        <taxon>Flavobacteriia</taxon>
        <taxon>Flavobacteriales</taxon>
        <taxon>Flavobacteriaceae</taxon>
        <taxon>Tenacibaculum</taxon>
    </lineage>
</organism>
<proteinExistence type="predicted"/>
<reference evidence="1 2" key="1">
    <citation type="submission" date="2019-09" db="EMBL/GenBank/DDBJ databases">
        <authorList>
            <person name="Cao W.R."/>
        </authorList>
    </citation>
    <scope>NUCLEOTIDE SEQUENCE [LARGE SCALE GENOMIC DNA]</scope>
    <source>
        <strain evidence="2">a4</strain>
    </source>
</reference>
<dbReference type="Proteomes" id="UP000467305">
    <property type="component" value="Unassembled WGS sequence"/>
</dbReference>
<accession>A0A7J5A7J5</accession>
<name>A0A7J5A7J5_9FLAO</name>
<evidence type="ECO:0000313" key="2">
    <source>
        <dbReference type="Proteomes" id="UP000467305"/>
    </source>
</evidence>
<keyword evidence="2" id="KW-1185">Reference proteome</keyword>
<dbReference type="EMBL" id="WAAU01000033">
    <property type="protein sequence ID" value="KAB1153542.1"/>
    <property type="molecule type" value="Genomic_DNA"/>
</dbReference>
<evidence type="ECO:0000313" key="1">
    <source>
        <dbReference type="EMBL" id="KAB1153542.1"/>
    </source>
</evidence>